<organism evidence="1 2">
    <name type="scientific">Enterococcus phage VEsP-1</name>
    <dbReference type="NCBI Taxonomy" id="2859528"/>
    <lineage>
        <taxon>Viruses</taxon>
        <taxon>Duplodnaviria</taxon>
        <taxon>Heunggongvirae</taxon>
        <taxon>Uroviricota</taxon>
        <taxon>Caudoviricetes</taxon>
        <taxon>Vespunovirus</taxon>
        <taxon>Vespunovirus vesp1</taxon>
    </lineage>
</organism>
<sequence>MFQAVGKDSLKIYVVESTKALVFQKLKEKYPYTVFDKGLYPEALFIRETKK</sequence>
<protein>
    <submittedName>
        <fullName evidence="1">Uncharacterized protein</fullName>
    </submittedName>
</protein>
<evidence type="ECO:0000313" key="2">
    <source>
        <dbReference type="Proteomes" id="UP000827317"/>
    </source>
</evidence>
<dbReference type="Proteomes" id="UP000827317">
    <property type="component" value="Segment"/>
</dbReference>
<dbReference type="EMBL" id="MZ333456">
    <property type="protein sequence ID" value="QYI86521.1"/>
    <property type="molecule type" value="Genomic_DNA"/>
</dbReference>
<proteinExistence type="predicted"/>
<reference evidence="1" key="1">
    <citation type="submission" date="2021-06" db="EMBL/GenBank/DDBJ databases">
        <title>Comparison of different enterococcal bacteriophages isolated from single source.</title>
        <authorList>
            <person name="Tkachev P.V."/>
            <person name="Azarov D.V."/>
            <person name="Goncharov N.E."/>
            <person name="Goncharov A.E."/>
            <person name="Suvorov A.N."/>
        </authorList>
    </citation>
    <scope>NUCLEOTIDE SEQUENCE [LARGE SCALE GENOMIC DNA]</scope>
</reference>
<accession>A0AAE7WEJ5</accession>
<evidence type="ECO:0000313" key="1">
    <source>
        <dbReference type="EMBL" id="QYI86521.1"/>
    </source>
</evidence>
<keyword evidence="2" id="KW-1185">Reference proteome</keyword>
<name>A0AAE7WEJ5_9CAUD</name>